<dbReference type="InterPro" id="IPR016024">
    <property type="entry name" value="ARM-type_fold"/>
</dbReference>
<dbReference type="PANTHER" id="PTHR34070:SF1">
    <property type="entry name" value="DNA ALKYLATION REPAIR PROTEIN"/>
    <property type="match status" value="1"/>
</dbReference>
<accession>A0A094Q1A8</accession>
<dbReference type="SUPFAM" id="SSF48371">
    <property type="entry name" value="ARM repeat"/>
    <property type="match status" value="1"/>
</dbReference>
<proteinExistence type="predicted"/>
<comment type="caution">
    <text evidence="1">The sequence shown here is derived from an EMBL/GenBank/DDBJ whole genome shotgun (WGS) entry which is preliminary data.</text>
</comment>
<dbReference type="CDD" id="cd06561">
    <property type="entry name" value="AlkD_like"/>
    <property type="match status" value="1"/>
</dbReference>
<dbReference type="Pfam" id="PF08713">
    <property type="entry name" value="DNA_alkylation"/>
    <property type="match status" value="1"/>
</dbReference>
<name>A0A094Q1A8_9ZZZZ</name>
<dbReference type="InterPro" id="IPR014825">
    <property type="entry name" value="DNA_alkylation"/>
</dbReference>
<dbReference type="PANTHER" id="PTHR34070">
    <property type="entry name" value="ARMADILLO-TYPE FOLD"/>
    <property type="match status" value="1"/>
</dbReference>
<protein>
    <submittedName>
        <fullName evidence="1">Putative DNA alkylation repair enzyme</fullName>
    </submittedName>
</protein>
<organism evidence="1">
    <name type="scientific">freshwater metagenome</name>
    <dbReference type="NCBI Taxonomy" id="449393"/>
    <lineage>
        <taxon>unclassified sequences</taxon>
        <taxon>metagenomes</taxon>
        <taxon>ecological metagenomes</taxon>
    </lineage>
</organism>
<dbReference type="AlphaFoldDB" id="A0A094Q1A8"/>
<reference evidence="1" key="1">
    <citation type="submission" date="2014-05" db="EMBL/GenBank/DDBJ databases">
        <title>Key roles for freshwater Actinobacteria revealed by deep metagenomic sequencing.</title>
        <authorList>
            <person name="Ghai R."/>
            <person name="Mizuno C.M."/>
            <person name="Picazo A."/>
            <person name="Camacho A."/>
            <person name="Rodriguez-Valera F."/>
        </authorList>
    </citation>
    <scope>NUCLEOTIDE SEQUENCE</scope>
</reference>
<gene>
    <name evidence="1" type="ORF">GM50_10330</name>
</gene>
<dbReference type="EMBL" id="JNSK01000034">
    <property type="protein sequence ID" value="KGA17880.1"/>
    <property type="molecule type" value="Genomic_DNA"/>
</dbReference>
<sequence length="241" mass="27846">MSATQVQKEIQALANRGRAHDLQKFFQTAPGQYGEGDVFLGLTVPQVRSIAREYKGISLREIEVLIRSEFHEVRLCGLVILTLQYKATKERKEKKKLFDLYMKAMTTGYINNWDLVDVTAPIIGEFLIDAEDPYILLNKLAKSKSLWQRRVSIVFTFAFIRSGDIEPTFLMAEKLLGDKHDLIHKAVGWALREAGKLNGKELRSFLSNHSHEMPRTMLRYSIEKFSERERKQWLIESKGVK</sequence>
<dbReference type="Gene3D" id="1.25.10.90">
    <property type="match status" value="1"/>
</dbReference>
<evidence type="ECO:0000313" key="1">
    <source>
        <dbReference type="EMBL" id="KGA17880.1"/>
    </source>
</evidence>